<evidence type="ECO:0008006" key="2">
    <source>
        <dbReference type="Google" id="ProtNLM"/>
    </source>
</evidence>
<reference evidence="1" key="1">
    <citation type="submission" date="2014-09" db="EMBL/GenBank/DDBJ databases">
        <authorList>
            <person name="Probst J Alexander"/>
        </authorList>
    </citation>
    <scope>NUCLEOTIDE SEQUENCE</scope>
</reference>
<protein>
    <recommendedName>
        <fullName evidence="2">Transposase</fullName>
    </recommendedName>
</protein>
<sequence length="588" mass="67673">MIGDLVPVVDFYPEPVPNVSFKELSVLKTTTRTMHTIQHRTFIARQIYLYQPDHKYADTEEKKIKKYASQELHAMVRGKSGFTMEVVCATGMLRFIKNKSREETQEEIYREYGLHLSTGTISNLSLEFLIRFEMYHNQHFNLLVDTMKKDGGYILGADGTGDGGSDRILLLMDLIRGWSLSCSVIPSEKEDYITPLFKDLINKAGDPLAFVRDMGCGLHKAGEKLFSDILTKECNFHFMRDAGKDMMTENYQELKKVMVRLKVRSDLAKLRKTLNYEAKSKRINLRTTMQSLRENAPVEDINAVIFTETYHLTSWILNYAEESHCQRFPYSLPWVYLYKRCQQGMNAISEILSTATNANSDISYIKEVQKIIERPFHDKTTTVLADLEHRLKREQDLFLDLREALKIPIDKGDIPRGNLFISDEESLEIEISLKKLRDRLSLAVKNSTSTPEEEIVLEHLIRHGNWLGASNLTVTVNGEEKKISIPRAISLVDARFSQVKSSIRKRTGKKDTGRELNRYGALLCLLQNLHSEEYVKVMFNSIENISNAIENIPKEEVDKAIEEFKNAQCRYDVTCARGDNEFETFEIV</sequence>
<organism evidence="1">
    <name type="scientific">groundwater metagenome</name>
    <dbReference type="NCBI Taxonomy" id="717931"/>
    <lineage>
        <taxon>unclassified sequences</taxon>
        <taxon>metagenomes</taxon>
        <taxon>ecological metagenomes</taxon>
    </lineage>
</organism>
<dbReference type="AlphaFoldDB" id="A0A098EAJ9"/>
<evidence type="ECO:0000313" key="1">
    <source>
        <dbReference type="EMBL" id="CEG12025.1"/>
    </source>
</evidence>
<proteinExistence type="predicted"/>
<name>A0A098EAJ9_9ZZZZ</name>
<gene>
    <name evidence="1" type="ORF">MSIBF_A1870011</name>
</gene>
<dbReference type="EMBL" id="CCXY01000098">
    <property type="protein sequence ID" value="CEG12025.1"/>
    <property type="molecule type" value="Genomic_DNA"/>
</dbReference>
<accession>A0A098EAJ9</accession>